<dbReference type="Proteomes" id="UP001596274">
    <property type="component" value="Unassembled WGS sequence"/>
</dbReference>
<organism evidence="2 3">
    <name type="scientific">Halorubrum pallidum</name>
    <dbReference type="NCBI Taxonomy" id="1526114"/>
    <lineage>
        <taxon>Archaea</taxon>
        <taxon>Methanobacteriati</taxon>
        <taxon>Methanobacteriota</taxon>
        <taxon>Stenosarchaea group</taxon>
        <taxon>Halobacteria</taxon>
        <taxon>Halobacteriales</taxon>
        <taxon>Haloferacaceae</taxon>
        <taxon>Halorubrum</taxon>
    </lineage>
</organism>
<dbReference type="Gene3D" id="3.30.360.10">
    <property type="entry name" value="Dihydrodipicolinate Reductase, domain 2"/>
    <property type="match status" value="1"/>
</dbReference>
<feature type="non-terminal residue" evidence="2">
    <location>
        <position position="1"/>
    </location>
</feature>
<accession>A0ABD5T0K3</accession>
<dbReference type="EMBL" id="JBHSWT010000221">
    <property type="protein sequence ID" value="MFC6771001.1"/>
    <property type="molecule type" value="Genomic_DNA"/>
</dbReference>
<evidence type="ECO:0000313" key="3">
    <source>
        <dbReference type="Proteomes" id="UP001596274"/>
    </source>
</evidence>
<name>A0ABD5T0K3_9EURY</name>
<dbReference type="InterPro" id="IPR004104">
    <property type="entry name" value="Gfo/Idh/MocA-like_OxRdtase_C"/>
</dbReference>
<proteinExistence type="predicted"/>
<sequence>NDEFVVRGTEAGATFDRGTDDLTIHEATAFDGDQHHVSDAEIAVRETDSHAAEQGVFLEAVATGDAPDINTIDEALSVQRVIDAVYRSSERGEAVRLD</sequence>
<comment type="caution">
    <text evidence="2">The sequence shown here is derived from an EMBL/GenBank/DDBJ whole genome shotgun (WGS) entry which is preliminary data.</text>
</comment>
<evidence type="ECO:0000259" key="1">
    <source>
        <dbReference type="Pfam" id="PF02894"/>
    </source>
</evidence>
<feature type="domain" description="Gfo/Idh/MocA-like oxidoreductase C-terminal" evidence="1">
    <location>
        <begin position="31"/>
        <end position="96"/>
    </location>
</feature>
<keyword evidence="3" id="KW-1185">Reference proteome</keyword>
<gene>
    <name evidence="2" type="ORF">ACFQDD_05640</name>
</gene>
<reference evidence="2 3" key="1">
    <citation type="journal article" date="2019" name="Int. J. Syst. Evol. Microbiol.">
        <title>The Global Catalogue of Microorganisms (GCM) 10K type strain sequencing project: providing services to taxonomists for standard genome sequencing and annotation.</title>
        <authorList>
            <consortium name="The Broad Institute Genomics Platform"/>
            <consortium name="The Broad Institute Genome Sequencing Center for Infectious Disease"/>
            <person name="Wu L."/>
            <person name="Ma J."/>
        </authorList>
    </citation>
    <scope>NUCLEOTIDE SEQUENCE [LARGE SCALE GENOMIC DNA]</scope>
    <source>
        <strain evidence="2 3">PJ61</strain>
    </source>
</reference>
<protein>
    <submittedName>
        <fullName evidence="2">Gfo/Idh/MocA family oxidoreductase</fullName>
    </submittedName>
</protein>
<evidence type="ECO:0000313" key="2">
    <source>
        <dbReference type="EMBL" id="MFC6771001.1"/>
    </source>
</evidence>
<dbReference type="Pfam" id="PF02894">
    <property type="entry name" value="GFO_IDH_MocA_C"/>
    <property type="match status" value="1"/>
</dbReference>
<dbReference type="AlphaFoldDB" id="A0ABD5T0K3"/>